<keyword evidence="3 7" id="KW-0418">Kinase</keyword>
<dbReference type="Proteomes" id="UP001223720">
    <property type="component" value="Chromosome"/>
</dbReference>
<evidence type="ECO:0000256" key="2">
    <source>
        <dbReference type="ARBA" id="ARBA00022741"/>
    </source>
</evidence>
<dbReference type="RefSeq" id="WP_283535173.1">
    <property type="nucleotide sequence ID" value="NZ_CP073633.1"/>
</dbReference>
<keyword evidence="4" id="KW-0067">ATP-binding</keyword>
<dbReference type="Gene3D" id="1.10.510.10">
    <property type="entry name" value="Transferase(Phosphotransferase) domain 1"/>
    <property type="match status" value="1"/>
</dbReference>
<dbReference type="GO" id="GO:0005524">
    <property type="term" value="F:ATP binding"/>
    <property type="evidence" value="ECO:0007669"/>
    <property type="project" value="UniProtKB-KW"/>
</dbReference>
<proteinExistence type="predicted"/>
<feature type="domain" description="Protein kinase" evidence="6">
    <location>
        <begin position="26"/>
        <end position="286"/>
    </location>
</feature>
<protein>
    <submittedName>
        <fullName evidence="7">Serine/threonine protein kinase</fullName>
    </submittedName>
</protein>
<evidence type="ECO:0000313" key="7">
    <source>
        <dbReference type="EMBL" id="WHQ68571.1"/>
    </source>
</evidence>
<dbReference type="GO" id="GO:0004674">
    <property type="term" value="F:protein serine/threonine kinase activity"/>
    <property type="evidence" value="ECO:0007669"/>
    <property type="project" value="UniProtKB-KW"/>
</dbReference>
<reference evidence="7" key="1">
    <citation type="journal article" date="2022" name="Biotechnol. Bioprocess Eng.">
        <title>Pan-genome Analysis Reveals Comparative Genomic Features of Central Metabolic Pathways in Methylorubrum extorquens.</title>
        <authorList>
            <person name="Lee G.M."/>
            <person name="Scott-Nevros Z.K."/>
            <person name="Lee S.-M."/>
            <person name="Kim D."/>
        </authorList>
    </citation>
    <scope>NUCLEOTIDE SEQUENCE</scope>
    <source>
        <strain evidence="7">ATCC 55366</strain>
    </source>
</reference>
<accession>A0AAX3WC61</accession>
<dbReference type="PROSITE" id="PS50011">
    <property type="entry name" value="PROTEIN_KINASE_DOM"/>
    <property type="match status" value="1"/>
</dbReference>
<name>A0AAX3WC61_METEX</name>
<sequence length="646" mass="67745">MSGERTVVTLGAGSRAGPGTRLNDLYEIDALIAAGGMGEVFRGHAIETGDTVAIKVMRAEFAENVNALALFRKEASALHNVHHGAVVRYYVFSVDRRLGLPYLAMEYLTGESLAERLKRGRLDSAEVDILRRRLAGGLGAAHEAGIIHRDVTPDNIILPGGDPARAKIIDFGIARLAETQTVIGDGFAGKYRYVSPEQLGLQGGEITPRSDIYSLGLVLAQASRGHAVEMGDDPVASISKRSAVPDLSGVDPRLLPLLESMLRPDPRLRPESMAVVEAWEAAQTRLAPRAAAAAAPKPRQIGLAVGGGAVALAGGLAAFALLWPADTPPVVETGPALVEKPRPPTPPRPALPPAEIPPEAPQPPAAEMPQPPSAEAALLPADAVAQPTPIEARQPLPTEATRPEAASPPSQPPPRPTARLDPVPAPVTEPGPPTSPAEPTMEAVAAYIRGYRGGACFFLNPTTVSAQEAVIEAYGTEAKPFVAFDTAFRNTFGFEAKIQLRQIEPGQCPVVALLAQQAQAKPVGVPKLRLDGDRLRSGEELRGTIDPGEARSIALFLIERDGSVRDLGPHLKRAGRRTSFAVRVEASPASRGRSQLVVAVGSREPVAVAGAGGEPDSTALFAGLVREMGRPGAGIGLAAQQIKVGN</sequence>
<dbReference type="InterPro" id="IPR011009">
    <property type="entry name" value="Kinase-like_dom_sf"/>
</dbReference>
<evidence type="ECO:0000313" key="8">
    <source>
        <dbReference type="Proteomes" id="UP001223720"/>
    </source>
</evidence>
<organism evidence="7 8">
    <name type="scientific">Methylorubrum extorquens</name>
    <name type="common">Methylobacterium dichloromethanicum</name>
    <name type="synonym">Methylobacterium extorquens</name>
    <dbReference type="NCBI Taxonomy" id="408"/>
    <lineage>
        <taxon>Bacteria</taxon>
        <taxon>Pseudomonadati</taxon>
        <taxon>Pseudomonadota</taxon>
        <taxon>Alphaproteobacteria</taxon>
        <taxon>Hyphomicrobiales</taxon>
        <taxon>Methylobacteriaceae</taxon>
        <taxon>Methylorubrum</taxon>
    </lineage>
</organism>
<feature type="region of interest" description="Disordered" evidence="5">
    <location>
        <begin position="333"/>
        <end position="372"/>
    </location>
</feature>
<keyword evidence="1" id="KW-0808">Transferase</keyword>
<dbReference type="InterPro" id="IPR000719">
    <property type="entry name" value="Prot_kinase_dom"/>
</dbReference>
<dbReference type="SUPFAM" id="SSF56112">
    <property type="entry name" value="Protein kinase-like (PK-like)"/>
    <property type="match status" value="1"/>
</dbReference>
<dbReference type="AlphaFoldDB" id="A0AAX3WC61"/>
<dbReference type="PROSITE" id="PS00109">
    <property type="entry name" value="PROTEIN_KINASE_TYR"/>
    <property type="match status" value="1"/>
</dbReference>
<dbReference type="Pfam" id="PF00069">
    <property type="entry name" value="Pkinase"/>
    <property type="match status" value="1"/>
</dbReference>
<keyword evidence="2" id="KW-0547">Nucleotide-binding</keyword>
<feature type="compositionally biased region" description="Pro residues" evidence="5">
    <location>
        <begin position="423"/>
        <end position="436"/>
    </location>
</feature>
<evidence type="ECO:0000259" key="6">
    <source>
        <dbReference type="PROSITE" id="PS50011"/>
    </source>
</evidence>
<evidence type="ECO:0000256" key="1">
    <source>
        <dbReference type="ARBA" id="ARBA00022679"/>
    </source>
</evidence>
<dbReference type="PANTHER" id="PTHR43289:SF34">
    <property type="entry name" value="SERINE_THREONINE-PROTEIN KINASE YBDM-RELATED"/>
    <property type="match status" value="1"/>
</dbReference>
<dbReference type="Gene3D" id="3.30.200.20">
    <property type="entry name" value="Phosphorylase Kinase, domain 1"/>
    <property type="match status" value="1"/>
</dbReference>
<dbReference type="CDD" id="cd14014">
    <property type="entry name" value="STKc_PknB_like"/>
    <property type="match status" value="1"/>
</dbReference>
<evidence type="ECO:0000256" key="4">
    <source>
        <dbReference type="ARBA" id="ARBA00022840"/>
    </source>
</evidence>
<dbReference type="PANTHER" id="PTHR43289">
    <property type="entry name" value="MITOGEN-ACTIVATED PROTEIN KINASE KINASE KINASE 20-RELATED"/>
    <property type="match status" value="1"/>
</dbReference>
<feature type="region of interest" description="Disordered" evidence="5">
    <location>
        <begin position="398"/>
        <end position="439"/>
    </location>
</feature>
<gene>
    <name evidence="7" type="ORF">KEC54_19630</name>
</gene>
<evidence type="ECO:0000256" key="3">
    <source>
        <dbReference type="ARBA" id="ARBA00022777"/>
    </source>
</evidence>
<dbReference type="EMBL" id="CP073633">
    <property type="protein sequence ID" value="WHQ68571.1"/>
    <property type="molecule type" value="Genomic_DNA"/>
</dbReference>
<feature type="compositionally biased region" description="Pro residues" evidence="5">
    <location>
        <begin position="343"/>
        <end position="372"/>
    </location>
</feature>
<evidence type="ECO:0000256" key="5">
    <source>
        <dbReference type="SAM" id="MobiDB-lite"/>
    </source>
</evidence>
<dbReference type="InterPro" id="IPR008266">
    <property type="entry name" value="Tyr_kinase_AS"/>
</dbReference>
<keyword evidence="7" id="KW-0723">Serine/threonine-protein kinase</keyword>